<evidence type="ECO:0000313" key="2">
    <source>
        <dbReference type="Proteomes" id="UP000030641"/>
    </source>
</evidence>
<organism evidence="1 2">
    <name type="scientific">Aureobasidium subglaciale (strain EXF-2481)</name>
    <name type="common">Aureobasidium pullulans var. subglaciale</name>
    <dbReference type="NCBI Taxonomy" id="1043005"/>
    <lineage>
        <taxon>Eukaryota</taxon>
        <taxon>Fungi</taxon>
        <taxon>Dikarya</taxon>
        <taxon>Ascomycota</taxon>
        <taxon>Pezizomycotina</taxon>
        <taxon>Dothideomycetes</taxon>
        <taxon>Dothideomycetidae</taxon>
        <taxon>Dothideales</taxon>
        <taxon>Saccotheciaceae</taxon>
        <taxon>Aureobasidium</taxon>
    </lineage>
</organism>
<keyword evidence="2" id="KW-1185">Reference proteome</keyword>
<accession>A0A074Y8J6</accession>
<name>A0A074Y8J6_AURSE</name>
<dbReference type="AlphaFoldDB" id="A0A074Y8J6"/>
<proteinExistence type="predicted"/>
<dbReference type="Proteomes" id="UP000030641">
    <property type="component" value="Unassembled WGS sequence"/>
</dbReference>
<sequence>MMPGIPLRRAAFHSQATLDLTMTQQRLEQINITIRLWTLLSIKPRLVAVVLTQRDIQCHLCVFEAQQATFRLPHVKRNSGSLFPLDRGDHVSKLSHCTAMLPPPLSSIPDSTMSVPGLKLVRLFHFFSGIAKIWLPPMYRSSLVRLRSKEVRKS</sequence>
<dbReference type="InParanoid" id="A0A074Y8J6"/>
<dbReference type="RefSeq" id="XP_013339049.1">
    <property type="nucleotide sequence ID" value="XM_013483595.1"/>
</dbReference>
<gene>
    <name evidence="1" type="ORF">AUEXF2481DRAFT_567220</name>
</gene>
<dbReference type="GeneID" id="25369101"/>
<dbReference type="EMBL" id="KL584789">
    <property type="protein sequence ID" value="KEQ90537.1"/>
    <property type="molecule type" value="Genomic_DNA"/>
</dbReference>
<dbReference type="HOGENOM" id="CLU_1703881_0_0_1"/>
<reference evidence="1 2" key="1">
    <citation type="journal article" date="2014" name="BMC Genomics">
        <title>Genome sequencing of four Aureobasidium pullulans varieties: biotechnological potential, stress tolerance, and description of new species.</title>
        <authorList>
            <person name="Gostin Ar C."/>
            <person name="Ohm R.A."/>
            <person name="Kogej T."/>
            <person name="Sonjak S."/>
            <person name="Turk M."/>
            <person name="Zajc J."/>
            <person name="Zalar P."/>
            <person name="Grube M."/>
            <person name="Sun H."/>
            <person name="Han J."/>
            <person name="Sharma A."/>
            <person name="Chiniquy J."/>
            <person name="Ngan C.Y."/>
            <person name="Lipzen A."/>
            <person name="Barry K."/>
            <person name="Grigoriev I.V."/>
            <person name="Gunde-Cimerman N."/>
        </authorList>
    </citation>
    <scope>NUCLEOTIDE SEQUENCE [LARGE SCALE GENOMIC DNA]</scope>
    <source>
        <strain evidence="1 2">EXF-2481</strain>
    </source>
</reference>
<evidence type="ECO:0000313" key="1">
    <source>
        <dbReference type="EMBL" id="KEQ90537.1"/>
    </source>
</evidence>
<protein>
    <submittedName>
        <fullName evidence="1">Uncharacterized protein</fullName>
    </submittedName>
</protein>